<gene>
    <name evidence="3" type="ORF">FHS97_003450</name>
</gene>
<dbReference type="Pfam" id="PF03693">
    <property type="entry name" value="ParD_antitoxin"/>
    <property type="match status" value="1"/>
</dbReference>
<dbReference type="InterPro" id="IPR022789">
    <property type="entry name" value="ParD"/>
</dbReference>
<dbReference type="Gene3D" id="6.10.10.120">
    <property type="entry name" value="Antitoxin ParD1-like"/>
    <property type="match status" value="1"/>
</dbReference>
<dbReference type="InterPro" id="IPR010985">
    <property type="entry name" value="Ribbon_hlx_hlx"/>
</dbReference>
<reference evidence="3 4" key="1">
    <citation type="submission" date="2020-08" db="EMBL/GenBank/DDBJ databases">
        <title>Genomic Encyclopedia of Type Strains, Phase IV (KMG-IV): sequencing the most valuable type-strain genomes for metagenomic binning, comparative biology and taxonomic classification.</title>
        <authorList>
            <person name="Goeker M."/>
        </authorList>
    </citation>
    <scope>NUCLEOTIDE SEQUENCE [LARGE SCALE GENOMIC DNA]</scope>
    <source>
        <strain evidence="3 4">DSM 101535</strain>
    </source>
</reference>
<protein>
    <submittedName>
        <fullName evidence="3">Antitoxin ParD1/3/4</fullName>
    </submittedName>
</protein>
<keyword evidence="2" id="KW-1277">Toxin-antitoxin system</keyword>
<name>A0ABR6NA91_9SPHN</name>
<dbReference type="InterPro" id="IPR038296">
    <property type="entry name" value="ParD_sf"/>
</dbReference>
<organism evidence="3 4">
    <name type="scientific">Sphingomonas endophytica</name>
    <dbReference type="NCBI Taxonomy" id="869719"/>
    <lineage>
        <taxon>Bacteria</taxon>
        <taxon>Pseudomonadati</taxon>
        <taxon>Pseudomonadota</taxon>
        <taxon>Alphaproteobacteria</taxon>
        <taxon>Sphingomonadales</taxon>
        <taxon>Sphingomonadaceae</taxon>
        <taxon>Sphingomonas</taxon>
    </lineage>
</organism>
<evidence type="ECO:0000313" key="3">
    <source>
        <dbReference type="EMBL" id="MBB5727494.1"/>
    </source>
</evidence>
<dbReference type="PANTHER" id="PTHR36582">
    <property type="entry name" value="ANTITOXIN PARD"/>
    <property type="match status" value="1"/>
</dbReference>
<dbReference type="PANTHER" id="PTHR36582:SF2">
    <property type="entry name" value="ANTITOXIN PARD"/>
    <property type="match status" value="1"/>
</dbReference>
<dbReference type="SUPFAM" id="SSF47598">
    <property type="entry name" value="Ribbon-helix-helix"/>
    <property type="match status" value="1"/>
</dbReference>
<proteinExistence type="inferred from homology"/>
<keyword evidence="4" id="KW-1185">Reference proteome</keyword>
<dbReference type="NCBIfam" id="TIGR02606">
    <property type="entry name" value="antidote_CC2985"/>
    <property type="match status" value="1"/>
</dbReference>
<evidence type="ECO:0000256" key="1">
    <source>
        <dbReference type="ARBA" id="ARBA00008580"/>
    </source>
</evidence>
<evidence type="ECO:0000256" key="2">
    <source>
        <dbReference type="ARBA" id="ARBA00022649"/>
    </source>
</evidence>
<evidence type="ECO:0000313" key="4">
    <source>
        <dbReference type="Proteomes" id="UP000560131"/>
    </source>
</evidence>
<dbReference type="RefSeq" id="WP_184040888.1">
    <property type="nucleotide sequence ID" value="NZ_BAABAR010000016.1"/>
</dbReference>
<comment type="caution">
    <text evidence="3">The sequence shown here is derived from an EMBL/GenBank/DDBJ whole genome shotgun (WGS) entry which is preliminary data.</text>
</comment>
<dbReference type="Proteomes" id="UP000560131">
    <property type="component" value="Unassembled WGS sequence"/>
</dbReference>
<dbReference type="EMBL" id="JACIJN010000016">
    <property type="protein sequence ID" value="MBB5727494.1"/>
    <property type="molecule type" value="Genomic_DNA"/>
</dbReference>
<accession>A0ABR6NA91</accession>
<dbReference type="CDD" id="cd22231">
    <property type="entry name" value="RHH_NikR_HicB-like"/>
    <property type="match status" value="1"/>
</dbReference>
<comment type="similarity">
    <text evidence="1">Belongs to the ParD antitoxin family.</text>
</comment>
<sequence>MASSVKLGDRLESYVDKLVEKGRYGSRSEVLREGVRLVHEREAWLEMVQAQVNEGLADVDAGRVISLDQAFDDLADRYRQWPR</sequence>